<dbReference type="Pfam" id="PF26616">
    <property type="entry name" value="CorA-like"/>
    <property type="match status" value="1"/>
</dbReference>
<keyword evidence="5" id="KW-1185">Reference proteome</keyword>
<evidence type="ECO:0000256" key="2">
    <source>
        <dbReference type="SAM" id="Phobius"/>
    </source>
</evidence>
<feature type="transmembrane region" description="Helical" evidence="2">
    <location>
        <begin position="1398"/>
        <end position="1417"/>
    </location>
</feature>
<comment type="caution">
    <text evidence="4">The sequence shown here is derived from an EMBL/GenBank/DDBJ whole genome shotgun (WGS) entry which is preliminary data.</text>
</comment>
<dbReference type="InterPro" id="IPR058257">
    <property type="entry name" value="CorA-like_dom"/>
</dbReference>
<protein>
    <recommendedName>
        <fullName evidence="3">Protein kinase domain-containing protein</fullName>
    </recommendedName>
</protein>
<dbReference type="GO" id="GO:0005524">
    <property type="term" value="F:ATP binding"/>
    <property type="evidence" value="ECO:0007669"/>
    <property type="project" value="InterPro"/>
</dbReference>
<evidence type="ECO:0000313" key="4">
    <source>
        <dbReference type="EMBL" id="RMJ15548.1"/>
    </source>
</evidence>
<dbReference type="STRING" id="2010991.A0A3M2SD97"/>
<dbReference type="SUPFAM" id="SSF56112">
    <property type="entry name" value="Protein kinase-like (PK-like)"/>
    <property type="match status" value="1"/>
</dbReference>
<reference evidence="4 5" key="1">
    <citation type="submission" date="2017-06" db="EMBL/GenBank/DDBJ databases">
        <title>Comparative genomic analysis of Ambrosia Fusariam Clade fungi.</title>
        <authorList>
            <person name="Stajich J.E."/>
            <person name="Carrillo J."/>
            <person name="Kijimoto T."/>
            <person name="Eskalen A."/>
            <person name="O'Donnell K."/>
            <person name="Kasson M."/>
        </authorList>
    </citation>
    <scope>NUCLEOTIDE SEQUENCE [LARGE SCALE GENOMIC DNA]</scope>
    <source>
        <strain evidence="4">UCR3666</strain>
    </source>
</reference>
<sequence length="1421" mass="161158">MNDFEAKAPEIFITDPTNCKVGFVAIGLAPKTSSTQLASTKESASSQPRDVLRWVSTMDELQLVLQQLSQTGLSKMLILQRQHSWSRINITVDIFRYIYGFDLIAPHFLKIVMGFNRKCSSRDEDFMGCYTNFMPSKKGTTEASFRLKAERKNEMVSYDICYNIRHFEQHGRVSDDPWSCRQSAIHQKYHFDSKTSSFIVIQPPIRFSTGLKDRGLSSTPHPMGLHLGYLAASTMNWRSYTTFVSEQLKECNMEVAICKPYGKFGLEFSSRHRIHTLRQKLHHANLLLSQTLGVVGSIRMHAKTVAKMDSIPLQVQLDLDLEIRNMAGELTSCRQIVQKQLELSSDLGILYDDILKSQGQELLHSNGLKLAEIARQDSVETKAMVSITDKTYQDSRTTRIMTVIALIYLPANLVLSFFSTTLVWFDPKSETGYSSENKFAMRVHPEIWVAVVTTVILATYLRRESGAEGEDGQGAGDEQIDQQEEKPQVPDIEEVIDIVKDGGESLRPQWKSDLPHASNSECQDLKTRLFSARVEVSGGQHIIPSPCVEALLTEERLKEELSEKLPRASSQELDDLVRQIRSRPVRDGAVRSPCLRIFAILVLIDRLDDITRFIRTGLSDKDLPLSQRNLQQVFDDTDPSDKPWTLEAQERFSTQQRELCAPYFLSSGPQSSKVSYYEFDEKTILPFTIKESKKTGTFATLKKVEIHPSHHGFTNQNASASVFAIKQLISPNKDDFERELRAIQKLNIKNERHVIKLLASYKHGDTYAFLFPWAERGDLRQFWKTNKPPRQLDSDTIRWALKQCFGLAQGLSILHKVTRGVSKEKQSLTSKVEFGRHGDIKPENILFFKENDESSLGILKIADLGLAKFHSSSVGRHRENRLTPTYRAPEYDLNRGVTTQAYDIWSLGCLFLEFATWILTGSPGVDDKFTAARTMDGLQERPDDSYFIIKRDEARRTLRAEIKPSVTQWIAQLRELPSCTNSLRTLLDLIENRMLVINVEERIQAAECVSILAEAVSQVHNSSDRILPLEDSTGEHEEGDMSFDSLLENQHPQKNSVENLRLEVLSTTSHKVSNFDKLRLRAERHVGHQLDWYPFPPVNRRLVSSEARLIWHYGGKEMSIFLNRHQLERYRNHIRAFNPSILPTNNAPQSSSPTVSSTLTVRWHALCSNIMKALRSWQRTSGPGSQSAATTPPSNTTASTGKESYFCVDKYWTGVKQTSMYTVPAVDLLEDDYQLFITLRNSLTAARGSWLHRLSSWRICTGVKLHKFTFLFDNCDLVTAFEQKANSKSLEICKGYEYSCVPDLDLDEHMQLMAEIMLQGLQEPERGRNSRAVLDGIPKLQAPPGIRRKQFNSGWGFYTTQGFSLVRILLWASLILSPGVVFVPAWLLSISAIDLQNALAPISFLVGLVAILLSVVLRPVA</sequence>
<keyword evidence="2" id="KW-0812">Transmembrane</keyword>
<dbReference type="SMART" id="SM00220">
    <property type="entry name" value="S_TKc"/>
    <property type="match status" value="1"/>
</dbReference>
<dbReference type="CDD" id="cd00180">
    <property type="entry name" value="PKc"/>
    <property type="match status" value="1"/>
</dbReference>
<dbReference type="Pfam" id="PF00069">
    <property type="entry name" value="Pkinase"/>
    <property type="match status" value="1"/>
</dbReference>
<dbReference type="InterPro" id="IPR011009">
    <property type="entry name" value="Kinase-like_dom_sf"/>
</dbReference>
<feature type="transmembrane region" description="Helical" evidence="2">
    <location>
        <begin position="1368"/>
        <end position="1392"/>
    </location>
</feature>
<dbReference type="Proteomes" id="UP000277212">
    <property type="component" value="Unassembled WGS sequence"/>
</dbReference>
<keyword evidence="2" id="KW-0472">Membrane</keyword>
<evidence type="ECO:0000313" key="5">
    <source>
        <dbReference type="Proteomes" id="UP000277212"/>
    </source>
</evidence>
<organism evidence="4 5">
    <name type="scientific">Fusarium kuroshium</name>
    <dbReference type="NCBI Taxonomy" id="2010991"/>
    <lineage>
        <taxon>Eukaryota</taxon>
        <taxon>Fungi</taxon>
        <taxon>Dikarya</taxon>
        <taxon>Ascomycota</taxon>
        <taxon>Pezizomycotina</taxon>
        <taxon>Sordariomycetes</taxon>
        <taxon>Hypocreomycetidae</taxon>
        <taxon>Hypocreales</taxon>
        <taxon>Nectriaceae</taxon>
        <taxon>Fusarium</taxon>
        <taxon>Fusarium solani species complex</taxon>
    </lineage>
</organism>
<feature type="compositionally biased region" description="Low complexity" evidence="1">
    <location>
        <begin position="1187"/>
        <end position="1200"/>
    </location>
</feature>
<dbReference type="PROSITE" id="PS50011">
    <property type="entry name" value="PROTEIN_KINASE_DOM"/>
    <property type="match status" value="1"/>
</dbReference>
<keyword evidence="2" id="KW-1133">Transmembrane helix</keyword>
<dbReference type="Gene3D" id="1.10.510.10">
    <property type="entry name" value="Transferase(Phosphotransferase) domain 1"/>
    <property type="match status" value="1"/>
</dbReference>
<feature type="domain" description="Protein kinase" evidence="3">
    <location>
        <begin position="687"/>
        <end position="1016"/>
    </location>
</feature>
<dbReference type="OrthoDB" id="5106504at2759"/>
<dbReference type="PANTHER" id="PTHR24359">
    <property type="entry name" value="SERINE/THREONINE-PROTEIN KINASE SBK1"/>
    <property type="match status" value="1"/>
</dbReference>
<name>A0A3M2SD97_9HYPO</name>
<dbReference type="PANTHER" id="PTHR24359:SF1">
    <property type="entry name" value="INHIBITOR OF NUCLEAR FACTOR KAPPA-B KINASE EPSILON SUBUNIT HOMOLOG 1-RELATED"/>
    <property type="match status" value="1"/>
</dbReference>
<gene>
    <name evidence="4" type="ORF">CDV36_004768</name>
</gene>
<proteinExistence type="predicted"/>
<accession>A0A3M2SD97</accession>
<feature type="region of interest" description="Disordered" evidence="1">
    <location>
        <begin position="1179"/>
        <end position="1200"/>
    </location>
</feature>
<evidence type="ECO:0000256" key="1">
    <source>
        <dbReference type="SAM" id="MobiDB-lite"/>
    </source>
</evidence>
<dbReference type="GO" id="GO:0004674">
    <property type="term" value="F:protein serine/threonine kinase activity"/>
    <property type="evidence" value="ECO:0007669"/>
    <property type="project" value="TreeGrafter"/>
</dbReference>
<dbReference type="EMBL" id="NKUJ01000062">
    <property type="protein sequence ID" value="RMJ15548.1"/>
    <property type="molecule type" value="Genomic_DNA"/>
</dbReference>
<evidence type="ECO:0000259" key="3">
    <source>
        <dbReference type="PROSITE" id="PS50011"/>
    </source>
</evidence>
<feature type="region of interest" description="Disordered" evidence="1">
    <location>
        <begin position="466"/>
        <end position="493"/>
    </location>
</feature>
<dbReference type="InterPro" id="IPR000719">
    <property type="entry name" value="Prot_kinase_dom"/>
</dbReference>